<protein>
    <submittedName>
        <fullName evidence="2">Uncharacterized protein</fullName>
    </submittedName>
</protein>
<keyword evidence="1" id="KW-0472">Membrane</keyword>
<organism evidence="2 3">
    <name type="scientific">Stygiolobus caldivivus</name>
    <dbReference type="NCBI Taxonomy" id="2824673"/>
    <lineage>
        <taxon>Archaea</taxon>
        <taxon>Thermoproteota</taxon>
        <taxon>Thermoprotei</taxon>
        <taxon>Sulfolobales</taxon>
        <taxon>Sulfolobaceae</taxon>
        <taxon>Stygiolobus</taxon>
    </lineage>
</organism>
<keyword evidence="1" id="KW-1133">Transmembrane helix</keyword>
<dbReference type="Proteomes" id="UP000825123">
    <property type="component" value="Chromosome"/>
</dbReference>
<sequence length="86" mass="9528">MSLLKKLKIYVIFLVAFYVFYLEIGLLSCDLTSPAIRALGPNSLILSQVLKGKALISLLTNVSHLHEDALLLFIVLFAILAKRLKG</sequence>
<proteinExistence type="predicted"/>
<accession>A0A8D5U6H5</accession>
<evidence type="ECO:0000256" key="1">
    <source>
        <dbReference type="SAM" id="Phobius"/>
    </source>
</evidence>
<keyword evidence="1" id="KW-0812">Transmembrane</keyword>
<feature type="transmembrane region" description="Helical" evidence="1">
    <location>
        <begin position="64"/>
        <end position="81"/>
    </location>
</feature>
<dbReference type="AlphaFoldDB" id="A0A8D5U6H5"/>
<gene>
    <name evidence="2" type="ORF">KN1_10260</name>
</gene>
<name>A0A8D5U6H5_9CREN</name>
<dbReference type="KEGG" id="csty:KN1_10260"/>
<evidence type="ECO:0000313" key="2">
    <source>
        <dbReference type="EMBL" id="BCU69729.1"/>
    </source>
</evidence>
<feature type="transmembrane region" description="Helical" evidence="1">
    <location>
        <begin position="7"/>
        <end position="27"/>
    </location>
</feature>
<reference evidence="2 3" key="1">
    <citation type="submission" date="2021-04" db="EMBL/GenBank/DDBJ databases">
        <title>Complete genome sequence of Stygiolobus sp. KN-1.</title>
        <authorList>
            <person name="Nakamura K."/>
            <person name="Sakai H."/>
            <person name="Kurosawa N."/>
        </authorList>
    </citation>
    <scope>NUCLEOTIDE SEQUENCE [LARGE SCALE GENOMIC DNA]</scope>
    <source>
        <strain evidence="2 3">KN-1</strain>
    </source>
</reference>
<dbReference type="EMBL" id="AP024597">
    <property type="protein sequence ID" value="BCU69729.1"/>
    <property type="molecule type" value="Genomic_DNA"/>
</dbReference>
<keyword evidence="3" id="KW-1185">Reference proteome</keyword>
<evidence type="ECO:0000313" key="3">
    <source>
        <dbReference type="Proteomes" id="UP000825123"/>
    </source>
</evidence>